<feature type="signal peptide" evidence="1">
    <location>
        <begin position="1"/>
        <end position="21"/>
    </location>
</feature>
<keyword evidence="3" id="KW-1185">Reference proteome</keyword>
<name>A0ABV2H2Z8_9HYPH</name>
<dbReference type="EMBL" id="JBEPLJ010000003">
    <property type="protein sequence ID" value="MET3584898.1"/>
    <property type="molecule type" value="Genomic_DNA"/>
</dbReference>
<evidence type="ECO:0000313" key="2">
    <source>
        <dbReference type="EMBL" id="MET3584898.1"/>
    </source>
</evidence>
<keyword evidence="1" id="KW-0732">Signal</keyword>
<gene>
    <name evidence="2" type="ORF">ABID21_000999</name>
</gene>
<feature type="chain" id="PRO_5046593066" evidence="1">
    <location>
        <begin position="22"/>
        <end position="238"/>
    </location>
</feature>
<accession>A0ABV2H2Z8</accession>
<reference evidence="2 3" key="1">
    <citation type="submission" date="2024-06" db="EMBL/GenBank/DDBJ databases">
        <title>Genomic Encyclopedia of Type Strains, Phase IV (KMG-IV): sequencing the most valuable type-strain genomes for metagenomic binning, comparative biology and taxonomic classification.</title>
        <authorList>
            <person name="Goeker M."/>
        </authorList>
    </citation>
    <scope>NUCLEOTIDE SEQUENCE [LARGE SCALE GENOMIC DNA]</scope>
    <source>
        <strain evidence="2 3">DSM 105042</strain>
    </source>
</reference>
<proteinExistence type="predicted"/>
<dbReference type="Proteomes" id="UP001549031">
    <property type="component" value="Unassembled WGS sequence"/>
</dbReference>
<sequence length="238" mass="26239">MKGLFKILAAVGLLLVVFAFAPNVAQDVKTLFSRTGEARDHRTVGAEFPTKMAVEMNGVKLSVSIEGSVGVEFDEPGLPDALRNFITKNPRHKSQSRELTAFVQESPRRYRLGSFWYNLTSNCRWKTIPEALCGPTTNGFSATRLLVVVPGELPVPDPVFSAFEDAKPSPQMFPADALQGLSCLRSEEVESCIFPFGIDGRLLGQVFFRPTKGAMLAPNELMPKVEALSGHFFKTEER</sequence>
<organism evidence="2 3">
    <name type="scientific">Pseudorhizobium tarimense</name>
    <dbReference type="NCBI Taxonomy" id="1079109"/>
    <lineage>
        <taxon>Bacteria</taxon>
        <taxon>Pseudomonadati</taxon>
        <taxon>Pseudomonadota</taxon>
        <taxon>Alphaproteobacteria</taxon>
        <taxon>Hyphomicrobiales</taxon>
        <taxon>Rhizobiaceae</taxon>
        <taxon>Rhizobium/Agrobacterium group</taxon>
        <taxon>Pseudorhizobium</taxon>
    </lineage>
</organism>
<evidence type="ECO:0000256" key="1">
    <source>
        <dbReference type="SAM" id="SignalP"/>
    </source>
</evidence>
<comment type="caution">
    <text evidence="2">The sequence shown here is derived from an EMBL/GenBank/DDBJ whole genome shotgun (WGS) entry which is preliminary data.</text>
</comment>
<protein>
    <submittedName>
        <fullName evidence="2">Uncharacterized protein</fullName>
    </submittedName>
</protein>
<dbReference type="RefSeq" id="WP_247242842.1">
    <property type="nucleotide sequence ID" value="NZ_JALJRA010000003.1"/>
</dbReference>
<evidence type="ECO:0000313" key="3">
    <source>
        <dbReference type="Proteomes" id="UP001549031"/>
    </source>
</evidence>